<evidence type="ECO:0000259" key="1">
    <source>
        <dbReference type="Pfam" id="PF00248"/>
    </source>
</evidence>
<dbReference type="RefSeq" id="WP_091969294.1">
    <property type="nucleotide sequence ID" value="NZ_FOPM01000003.1"/>
</dbReference>
<accession>A0A1I2S5N2</accession>
<evidence type="ECO:0000313" key="2">
    <source>
        <dbReference type="EMBL" id="SFG45301.1"/>
    </source>
</evidence>
<dbReference type="Proteomes" id="UP000199229">
    <property type="component" value="Unassembled WGS sequence"/>
</dbReference>
<dbReference type="PANTHER" id="PTHR43312:SF1">
    <property type="entry name" value="NADP-DEPENDENT OXIDOREDUCTASE DOMAIN-CONTAINING PROTEIN"/>
    <property type="match status" value="1"/>
</dbReference>
<name>A0A1I2S5N2_9HYPH</name>
<keyword evidence="3" id="KW-1185">Reference proteome</keyword>
<dbReference type="InterPro" id="IPR053135">
    <property type="entry name" value="AKR2_Oxidoreductase"/>
</dbReference>
<dbReference type="InterPro" id="IPR023210">
    <property type="entry name" value="NADP_OxRdtase_dom"/>
</dbReference>
<organism evidence="2 3">
    <name type="scientific">Methylobacterium gossipiicola</name>
    <dbReference type="NCBI Taxonomy" id="582675"/>
    <lineage>
        <taxon>Bacteria</taxon>
        <taxon>Pseudomonadati</taxon>
        <taxon>Pseudomonadota</taxon>
        <taxon>Alphaproteobacteria</taxon>
        <taxon>Hyphomicrobiales</taxon>
        <taxon>Methylobacteriaceae</taxon>
        <taxon>Methylobacterium</taxon>
    </lineage>
</organism>
<dbReference type="InterPro" id="IPR036812">
    <property type="entry name" value="NAD(P)_OxRdtase_dom_sf"/>
</dbReference>
<dbReference type="AlphaFoldDB" id="A0A1I2S5N2"/>
<reference evidence="3" key="1">
    <citation type="submission" date="2016-10" db="EMBL/GenBank/DDBJ databases">
        <authorList>
            <person name="Varghese N."/>
            <person name="Submissions S."/>
        </authorList>
    </citation>
    <scope>NUCLEOTIDE SEQUENCE [LARGE SCALE GENOMIC DNA]</scope>
    <source>
        <strain evidence="3">Gh-105</strain>
    </source>
</reference>
<proteinExistence type="predicted"/>
<dbReference type="Gene3D" id="3.20.20.100">
    <property type="entry name" value="NADP-dependent oxidoreductase domain"/>
    <property type="match status" value="1"/>
</dbReference>
<protein>
    <submittedName>
        <fullName evidence="2">Aldo/keto reductase family protein</fullName>
    </submittedName>
</protein>
<sequence>MLRDSLTINGKPASRIGFGCSRIGSFNNPMSPRETRNLLAAAVDLGVTLFDTADVYGQGDSERELGRLIAGARGDGLIVVTKAGKAFSAKMRLLRPFKPVLKPLLGRRMGDRISGQRSGHIGHDFAAPTIRRAVEGSLRRLRTERLDALLLHSPPADALDDPALGEALRDLQRAGKLGCFGVSCDDLAALKAALAMPGLALLELPADVLAQASAHGLDAAIRGGHIGVLSREVIRLQPRLGPVEAVRACLADGMTQCAVIGTTKRDHLAQIVQGVAEGPAHAAAG</sequence>
<feature type="domain" description="NADP-dependent oxidoreductase" evidence="1">
    <location>
        <begin position="15"/>
        <end position="194"/>
    </location>
</feature>
<gene>
    <name evidence="2" type="ORF">SAMN05192565_103235</name>
</gene>
<dbReference type="Pfam" id="PF00248">
    <property type="entry name" value="Aldo_ket_red"/>
    <property type="match status" value="1"/>
</dbReference>
<dbReference type="SUPFAM" id="SSF51430">
    <property type="entry name" value="NAD(P)-linked oxidoreductase"/>
    <property type="match status" value="1"/>
</dbReference>
<dbReference type="PANTHER" id="PTHR43312">
    <property type="entry name" value="D-THREO-ALDOSE 1-DEHYDROGENASE"/>
    <property type="match status" value="1"/>
</dbReference>
<evidence type="ECO:0000313" key="3">
    <source>
        <dbReference type="Proteomes" id="UP000199229"/>
    </source>
</evidence>
<dbReference type="STRING" id="582675.SAMN05192565_103235"/>
<dbReference type="EMBL" id="FOPM01000003">
    <property type="protein sequence ID" value="SFG45301.1"/>
    <property type="molecule type" value="Genomic_DNA"/>
</dbReference>